<evidence type="ECO:0000256" key="6">
    <source>
        <dbReference type="ARBA" id="ARBA00022824"/>
    </source>
</evidence>
<dbReference type="SMART" id="SM00177">
    <property type="entry name" value="ARF"/>
    <property type="match status" value="1"/>
</dbReference>
<dbReference type="AlphaFoldDB" id="A0A507DXI1"/>
<reference evidence="13 14" key="1">
    <citation type="journal article" date="2019" name="Sci. Rep.">
        <title>Comparative genomics of chytrid fungi reveal insights into the obligate biotrophic and pathogenic lifestyle of Synchytrium endobioticum.</title>
        <authorList>
            <person name="van de Vossenberg B.T.L.H."/>
            <person name="Warris S."/>
            <person name="Nguyen H.D.T."/>
            <person name="van Gent-Pelzer M.P.E."/>
            <person name="Joly D.L."/>
            <person name="van de Geest H.C."/>
            <person name="Bonants P.J.M."/>
            <person name="Smith D.S."/>
            <person name="Levesque C.A."/>
            <person name="van der Lee T.A.J."/>
        </authorList>
    </citation>
    <scope>NUCLEOTIDE SEQUENCE [LARGE SCALE GENOMIC DNA]</scope>
    <source>
        <strain evidence="13 14">CBS 809.83</strain>
    </source>
</reference>
<dbReference type="PANTHER" id="PTHR45909">
    <property type="entry name" value="ADP-RIBOSYLATION FACTOR-RELATED PROTEIN 1"/>
    <property type="match status" value="1"/>
</dbReference>
<keyword evidence="5" id="KW-0547">Nucleotide-binding</keyword>
<keyword evidence="7 12" id="KW-1133">Transmembrane helix</keyword>
<feature type="compositionally biased region" description="Polar residues" evidence="11">
    <location>
        <begin position="95"/>
        <end position="109"/>
    </location>
</feature>
<name>A0A507DXI1_9FUNG</name>
<evidence type="ECO:0000256" key="5">
    <source>
        <dbReference type="ARBA" id="ARBA00022741"/>
    </source>
</evidence>
<dbReference type="SUPFAM" id="SSF52540">
    <property type="entry name" value="P-loop containing nucleoside triphosphate hydrolases"/>
    <property type="match status" value="1"/>
</dbReference>
<comment type="subcellular location">
    <subcellularLocation>
        <location evidence="1">Endoplasmic reticulum membrane</location>
        <topology evidence="1">Single-pass membrane protein</topology>
    </subcellularLocation>
</comment>
<dbReference type="GO" id="GO:0003924">
    <property type="term" value="F:GTPase activity"/>
    <property type="evidence" value="ECO:0007669"/>
    <property type="project" value="TreeGrafter"/>
</dbReference>
<dbReference type="PANTHER" id="PTHR45909:SF1">
    <property type="entry name" value="ADP-RIBOSYLATION FACTOR-RELATED PROTEIN 1"/>
    <property type="match status" value="1"/>
</dbReference>
<evidence type="ECO:0000256" key="1">
    <source>
        <dbReference type="ARBA" id="ARBA00004389"/>
    </source>
</evidence>
<keyword evidence="6" id="KW-0256">Endoplasmic reticulum</keyword>
<gene>
    <name evidence="13" type="ORF">PhCBS80983_g04514</name>
</gene>
<keyword evidence="8" id="KW-0342">GTP-binding</keyword>
<dbReference type="GO" id="GO:0005789">
    <property type="term" value="C:endoplasmic reticulum membrane"/>
    <property type="evidence" value="ECO:0007669"/>
    <property type="project" value="UniProtKB-SubCell"/>
</dbReference>
<dbReference type="Pfam" id="PF09439">
    <property type="entry name" value="SRPRB"/>
    <property type="match status" value="1"/>
</dbReference>
<evidence type="ECO:0000256" key="2">
    <source>
        <dbReference type="ARBA" id="ARBA00005619"/>
    </source>
</evidence>
<accession>A0A507DXI1</accession>
<evidence type="ECO:0000256" key="9">
    <source>
        <dbReference type="ARBA" id="ARBA00023136"/>
    </source>
</evidence>
<sequence>MLSNYFQTLINSLPKQLRPEHLSPTTAAVLAFVASFLFIGLSLWLVLSKTQRAKRETVLLTGLAEAGKTVLFMQLRYGTKVATHTSMDHNEGRFSLTTGDTAPPSSSSRPGPILHLVDLPGHEKLRFKYTEYISSTCGIVFVIDSTTIARELRPAAEYLYDILANRYTQRNEIPVLVLCNKADLLMALPVEKIRAMLEGEIDRLRTTRAAEVQSLDDGDKEHDRDEFLGEEGVPFAFNQLANAVTFESCSLVAPAGDAQPHGPPAVHAFIQRLL</sequence>
<evidence type="ECO:0000256" key="11">
    <source>
        <dbReference type="SAM" id="MobiDB-lite"/>
    </source>
</evidence>
<proteinExistence type="inferred from homology"/>
<evidence type="ECO:0000256" key="7">
    <source>
        <dbReference type="ARBA" id="ARBA00022989"/>
    </source>
</evidence>
<dbReference type="STRING" id="109895.A0A507DXI1"/>
<dbReference type="CDD" id="cd04105">
    <property type="entry name" value="SR_beta"/>
    <property type="match status" value="1"/>
</dbReference>
<evidence type="ECO:0000313" key="13">
    <source>
        <dbReference type="EMBL" id="TPX56489.1"/>
    </source>
</evidence>
<dbReference type="GO" id="GO:0005794">
    <property type="term" value="C:Golgi apparatus"/>
    <property type="evidence" value="ECO:0007669"/>
    <property type="project" value="TreeGrafter"/>
</dbReference>
<dbReference type="PROSITE" id="PS51417">
    <property type="entry name" value="ARF"/>
    <property type="match status" value="1"/>
</dbReference>
<keyword evidence="14" id="KW-1185">Reference proteome</keyword>
<dbReference type="EMBL" id="QEAQ01000073">
    <property type="protein sequence ID" value="TPX56489.1"/>
    <property type="molecule type" value="Genomic_DNA"/>
</dbReference>
<evidence type="ECO:0000256" key="12">
    <source>
        <dbReference type="SAM" id="Phobius"/>
    </source>
</evidence>
<dbReference type="Gene3D" id="3.40.50.300">
    <property type="entry name" value="P-loop containing nucleotide triphosphate hydrolases"/>
    <property type="match status" value="1"/>
</dbReference>
<keyword evidence="9 12" id="KW-0472">Membrane</keyword>
<comment type="similarity">
    <text evidence="2">Belongs to the SRP receptor beta subunit family.</text>
</comment>
<evidence type="ECO:0000313" key="14">
    <source>
        <dbReference type="Proteomes" id="UP000318582"/>
    </source>
</evidence>
<evidence type="ECO:0000256" key="10">
    <source>
        <dbReference type="ARBA" id="ARBA00023170"/>
    </source>
</evidence>
<dbReference type="Proteomes" id="UP000318582">
    <property type="component" value="Unassembled WGS sequence"/>
</dbReference>
<dbReference type="GO" id="GO:0006886">
    <property type="term" value="P:intracellular protein transport"/>
    <property type="evidence" value="ECO:0007669"/>
    <property type="project" value="TreeGrafter"/>
</dbReference>
<evidence type="ECO:0000256" key="8">
    <source>
        <dbReference type="ARBA" id="ARBA00023134"/>
    </source>
</evidence>
<dbReference type="GO" id="GO:0005525">
    <property type="term" value="F:GTP binding"/>
    <property type="evidence" value="ECO:0007669"/>
    <property type="project" value="UniProtKB-KW"/>
</dbReference>
<protein>
    <recommendedName>
        <fullName evidence="3">Signal recognition particle receptor subunit beta</fullName>
    </recommendedName>
</protein>
<dbReference type="InterPro" id="IPR024156">
    <property type="entry name" value="Small_GTPase_ARF"/>
</dbReference>
<evidence type="ECO:0000256" key="4">
    <source>
        <dbReference type="ARBA" id="ARBA00022692"/>
    </source>
</evidence>
<feature type="transmembrane region" description="Helical" evidence="12">
    <location>
        <begin position="27"/>
        <end position="47"/>
    </location>
</feature>
<comment type="caution">
    <text evidence="13">The sequence shown here is derived from an EMBL/GenBank/DDBJ whole genome shotgun (WGS) entry which is preliminary data.</text>
</comment>
<organism evidence="13 14">
    <name type="scientific">Powellomyces hirtus</name>
    <dbReference type="NCBI Taxonomy" id="109895"/>
    <lineage>
        <taxon>Eukaryota</taxon>
        <taxon>Fungi</taxon>
        <taxon>Fungi incertae sedis</taxon>
        <taxon>Chytridiomycota</taxon>
        <taxon>Chytridiomycota incertae sedis</taxon>
        <taxon>Chytridiomycetes</taxon>
        <taxon>Spizellomycetales</taxon>
        <taxon>Powellomycetaceae</taxon>
        <taxon>Powellomyces</taxon>
    </lineage>
</organism>
<dbReference type="GO" id="GO:0043001">
    <property type="term" value="P:Golgi to plasma membrane protein transport"/>
    <property type="evidence" value="ECO:0007669"/>
    <property type="project" value="TreeGrafter"/>
</dbReference>
<dbReference type="InterPro" id="IPR027417">
    <property type="entry name" value="P-loop_NTPase"/>
</dbReference>
<feature type="region of interest" description="Disordered" evidence="11">
    <location>
        <begin position="91"/>
        <end position="111"/>
    </location>
</feature>
<dbReference type="GO" id="GO:0034067">
    <property type="term" value="P:protein localization to Golgi apparatus"/>
    <property type="evidence" value="ECO:0007669"/>
    <property type="project" value="TreeGrafter"/>
</dbReference>
<evidence type="ECO:0000256" key="3">
    <source>
        <dbReference type="ARBA" id="ARBA00020256"/>
    </source>
</evidence>
<dbReference type="InterPro" id="IPR019009">
    <property type="entry name" value="SRP_receptor_beta_su"/>
</dbReference>
<keyword evidence="4 12" id="KW-0812">Transmembrane</keyword>
<keyword evidence="10" id="KW-0675">Receptor</keyword>